<reference evidence="2 3" key="1">
    <citation type="journal article" date="2019" name="Nat. Ecol. Evol.">
        <title>Megaphylogeny resolves global patterns of mushroom evolution.</title>
        <authorList>
            <person name="Varga T."/>
            <person name="Krizsan K."/>
            <person name="Foldi C."/>
            <person name="Dima B."/>
            <person name="Sanchez-Garcia M."/>
            <person name="Sanchez-Ramirez S."/>
            <person name="Szollosi G.J."/>
            <person name="Szarkandi J.G."/>
            <person name="Papp V."/>
            <person name="Albert L."/>
            <person name="Andreopoulos W."/>
            <person name="Angelini C."/>
            <person name="Antonin V."/>
            <person name="Barry K.W."/>
            <person name="Bougher N.L."/>
            <person name="Buchanan P."/>
            <person name="Buyck B."/>
            <person name="Bense V."/>
            <person name="Catcheside P."/>
            <person name="Chovatia M."/>
            <person name="Cooper J."/>
            <person name="Damon W."/>
            <person name="Desjardin D."/>
            <person name="Finy P."/>
            <person name="Geml J."/>
            <person name="Haridas S."/>
            <person name="Hughes K."/>
            <person name="Justo A."/>
            <person name="Karasinski D."/>
            <person name="Kautmanova I."/>
            <person name="Kiss B."/>
            <person name="Kocsube S."/>
            <person name="Kotiranta H."/>
            <person name="LaButti K.M."/>
            <person name="Lechner B.E."/>
            <person name="Liimatainen K."/>
            <person name="Lipzen A."/>
            <person name="Lukacs Z."/>
            <person name="Mihaltcheva S."/>
            <person name="Morgado L.N."/>
            <person name="Niskanen T."/>
            <person name="Noordeloos M.E."/>
            <person name="Ohm R.A."/>
            <person name="Ortiz-Santana B."/>
            <person name="Ovrebo C."/>
            <person name="Racz N."/>
            <person name="Riley R."/>
            <person name="Savchenko A."/>
            <person name="Shiryaev A."/>
            <person name="Soop K."/>
            <person name="Spirin V."/>
            <person name="Szebenyi C."/>
            <person name="Tomsovsky M."/>
            <person name="Tulloss R.E."/>
            <person name="Uehling J."/>
            <person name="Grigoriev I.V."/>
            <person name="Vagvolgyi C."/>
            <person name="Papp T."/>
            <person name="Martin F.M."/>
            <person name="Miettinen O."/>
            <person name="Hibbett D.S."/>
            <person name="Nagy L.G."/>
        </authorList>
    </citation>
    <scope>NUCLEOTIDE SEQUENCE [LARGE SCALE GENOMIC DNA]</scope>
    <source>
        <strain evidence="2 3">HHB13444</strain>
    </source>
</reference>
<keyword evidence="1" id="KW-0732">Signal</keyword>
<dbReference type="AlphaFoldDB" id="A0A5C3NS13"/>
<gene>
    <name evidence="2" type="ORF">K466DRAFT_385340</name>
</gene>
<evidence type="ECO:0000313" key="2">
    <source>
        <dbReference type="EMBL" id="TFK80326.1"/>
    </source>
</evidence>
<feature type="chain" id="PRO_5023094267" description="Secreted protein" evidence="1">
    <location>
        <begin position="25"/>
        <end position="141"/>
    </location>
</feature>
<evidence type="ECO:0000256" key="1">
    <source>
        <dbReference type="SAM" id="SignalP"/>
    </source>
</evidence>
<organism evidence="2 3">
    <name type="scientific">Polyporus arcularius HHB13444</name>
    <dbReference type="NCBI Taxonomy" id="1314778"/>
    <lineage>
        <taxon>Eukaryota</taxon>
        <taxon>Fungi</taxon>
        <taxon>Dikarya</taxon>
        <taxon>Basidiomycota</taxon>
        <taxon>Agaricomycotina</taxon>
        <taxon>Agaricomycetes</taxon>
        <taxon>Polyporales</taxon>
        <taxon>Polyporaceae</taxon>
        <taxon>Polyporus</taxon>
    </lineage>
</organism>
<name>A0A5C3NS13_9APHY</name>
<dbReference type="Proteomes" id="UP000308197">
    <property type="component" value="Unassembled WGS sequence"/>
</dbReference>
<sequence length="141" mass="15454">MQVSSSPFVSLLVALSCIQQQLSAFACLRIRRNKSSADTGHIPAPYPCCVGSMARPDIRSYDVPSAIPSNAIRCRSPAPVFAAWQKLWWALTVQLHSRCDARLPCGERLFRLTGCSASPRCQCHGVLVTMGGSGTWCRRML</sequence>
<feature type="signal peptide" evidence="1">
    <location>
        <begin position="1"/>
        <end position="24"/>
    </location>
</feature>
<dbReference type="EMBL" id="ML211798">
    <property type="protein sequence ID" value="TFK80326.1"/>
    <property type="molecule type" value="Genomic_DNA"/>
</dbReference>
<keyword evidence="3" id="KW-1185">Reference proteome</keyword>
<evidence type="ECO:0000313" key="3">
    <source>
        <dbReference type="Proteomes" id="UP000308197"/>
    </source>
</evidence>
<evidence type="ECO:0008006" key="4">
    <source>
        <dbReference type="Google" id="ProtNLM"/>
    </source>
</evidence>
<accession>A0A5C3NS13</accession>
<protein>
    <recommendedName>
        <fullName evidence="4">Secreted protein</fullName>
    </recommendedName>
</protein>
<dbReference type="InParanoid" id="A0A5C3NS13"/>
<proteinExistence type="predicted"/>